<dbReference type="InterPro" id="IPR041802">
    <property type="entry name" value="MPP_YfcE"/>
</dbReference>
<dbReference type="GO" id="GO:0016787">
    <property type="term" value="F:hydrolase activity"/>
    <property type="evidence" value="ECO:0007669"/>
    <property type="project" value="UniProtKB-UniRule"/>
</dbReference>
<dbReference type="Gene3D" id="3.60.21.10">
    <property type="match status" value="1"/>
</dbReference>
<evidence type="ECO:0000259" key="3">
    <source>
        <dbReference type="Pfam" id="PF12850"/>
    </source>
</evidence>
<gene>
    <name evidence="4" type="ORF">HNQ80_000036</name>
</gene>
<dbReference type="AlphaFoldDB" id="A0A841KKJ6"/>
<dbReference type="Pfam" id="PF12850">
    <property type="entry name" value="Metallophos_2"/>
    <property type="match status" value="1"/>
</dbReference>
<dbReference type="RefSeq" id="WP_184306962.1">
    <property type="nucleotide sequence ID" value="NZ_JACHEN010000001.1"/>
</dbReference>
<dbReference type="EMBL" id="JACHEN010000001">
    <property type="protein sequence ID" value="MBB6213967.1"/>
    <property type="molecule type" value="Genomic_DNA"/>
</dbReference>
<dbReference type="InterPro" id="IPR024654">
    <property type="entry name" value="Calcineurin-like_PHP_lpxH"/>
</dbReference>
<dbReference type="PANTHER" id="PTHR11124">
    <property type="entry name" value="VACUOLAR SORTING PROTEIN VPS29"/>
    <property type="match status" value="1"/>
</dbReference>
<sequence>MRIGVMSDTHGDIAIAEKVIREMENLDLIIHLGDHYEDGIKLKDKIKIPLIGIRGNCDGYSSGEDEMVYQVEGHKILLIHGHQYGVKSDLNRLYYRALELECDLVLYGHTHIPVSMTFGNVMILNPGSLSLPRGGSKPSYGIVDINGSEIYSYIIEL</sequence>
<dbReference type="Proteomes" id="UP000579281">
    <property type="component" value="Unassembled WGS sequence"/>
</dbReference>
<dbReference type="SUPFAM" id="SSF56300">
    <property type="entry name" value="Metallo-dependent phosphatases"/>
    <property type="match status" value="1"/>
</dbReference>
<keyword evidence="2" id="KW-0479">Metal-binding</keyword>
<reference evidence="4 5" key="1">
    <citation type="submission" date="2020-08" db="EMBL/GenBank/DDBJ databases">
        <title>Genomic Encyclopedia of Type Strains, Phase IV (KMG-IV): sequencing the most valuable type-strain genomes for metagenomic binning, comparative biology and taxonomic classification.</title>
        <authorList>
            <person name="Goeker M."/>
        </authorList>
    </citation>
    <scope>NUCLEOTIDE SEQUENCE [LARGE SCALE GENOMIC DNA]</scope>
    <source>
        <strain evidence="4 5">DSM 103526</strain>
    </source>
</reference>
<keyword evidence="5" id="KW-1185">Reference proteome</keyword>
<evidence type="ECO:0000256" key="1">
    <source>
        <dbReference type="ARBA" id="ARBA00008950"/>
    </source>
</evidence>
<dbReference type="InterPro" id="IPR000979">
    <property type="entry name" value="Phosphodiesterase_MJ0936/Vps29"/>
</dbReference>
<accession>A0A841KKJ6</accession>
<proteinExistence type="inferred from homology"/>
<feature type="domain" description="Calcineurin-like phosphoesterase" evidence="3">
    <location>
        <begin position="1"/>
        <end position="146"/>
    </location>
</feature>
<dbReference type="EC" id="3.1.4.-" evidence="2"/>
<protein>
    <recommendedName>
        <fullName evidence="2">Phosphoesterase</fullName>
        <ecNumber evidence="2">3.1.4.-</ecNumber>
    </recommendedName>
</protein>
<dbReference type="InterPro" id="IPR029052">
    <property type="entry name" value="Metallo-depent_PP-like"/>
</dbReference>
<comment type="similarity">
    <text evidence="1 2">Belongs to the metallophosphoesterase superfamily. YfcE family.</text>
</comment>
<dbReference type="NCBIfam" id="TIGR00040">
    <property type="entry name" value="yfcE"/>
    <property type="match status" value="1"/>
</dbReference>
<evidence type="ECO:0000313" key="4">
    <source>
        <dbReference type="EMBL" id="MBB6213967.1"/>
    </source>
</evidence>
<evidence type="ECO:0000256" key="2">
    <source>
        <dbReference type="RuleBase" id="RU362039"/>
    </source>
</evidence>
<dbReference type="GO" id="GO:0046872">
    <property type="term" value="F:metal ion binding"/>
    <property type="evidence" value="ECO:0007669"/>
    <property type="project" value="UniProtKB-KW"/>
</dbReference>
<evidence type="ECO:0000313" key="5">
    <source>
        <dbReference type="Proteomes" id="UP000579281"/>
    </source>
</evidence>
<dbReference type="CDD" id="cd00841">
    <property type="entry name" value="MPP_YfcE"/>
    <property type="match status" value="1"/>
</dbReference>
<organism evidence="4 5">
    <name type="scientific">Anaerosolibacter carboniphilus</name>
    <dbReference type="NCBI Taxonomy" id="1417629"/>
    <lineage>
        <taxon>Bacteria</taxon>
        <taxon>Bacillati</taxon>
        <taxon>Bacillota</taxon>
        <taxon>Clostridia</taxon>
        <taxon>Peptostreptococcales</taxon>
        <taxon>Thermotaleaceae</taxon>
        <taxon>Anaerosolibacter</taxon>
    </lineage>
</organism>
<comment type="caution">
    <text evidence="4">The sequence shown here is derived from an EMBL/GenBank/DDBJ whole genome shotgun (WGS) entry which is preliminary data.</text>
</comment>
<name>A0A841KKJ6_9FIRM</name>
<comment type="cofactor">
    <cofactor evidence="2">
        <name>a divalent metal cation</name>
        <dbReference type="ChEBI" id="CHEBI:60240"/>
    </cofactor>
</comment>